<evidence type="ECO:0000256" key="2">
    <source>
        <dbReference type="ARBA" id="ARBA00022763"/>
    </source>
</evidence>
<evidence type="ECO:0000256" key="4">
    <source>
        <dbReference type="ARBA" id="ARBA00022813"/>
    </source>
</evidence>
<reference evidence="10" key="1">
    <citation type="submission" date="2017-04" db="EMBL/GenBank/DDBJ databases">
        <title>Function of individual gut microbiota members based on whole genome sequencing of pure cultures obtained from chicken caecum.</title>
        <authorList>
            <person name="Medvecky M."/>
            <person name="Cejkova D."/>
            <person name="Polansky O."/>
            <person name="Karasova D."/>
            <person name="Kubasova T."/>
            <person name="Cizek A."/>
            <person name="Rychlik I."/>
        </authorList>
    </citation>
    <scope>NUCLEOTIDE SEQUENCE [LARGE SCALE GENOMIC DNA]</scope>
    <source>
        <strain evidence="10">An178</strain>
    </source>
</reference>
<evidence type="ECO:0000313" key="10">
    <source>
        <dbReference type="Proteomes" id="UP000195447"/>
    </source>
</evidence>
<keyword evidence="4 7" id="KW-0068">Autocatalytic cleavage</keyword>
<dbReference type="PRINTS" id="PR00726">
    <property type="entry name" value="LEXASERPTASE"/>
</dbReference>
<keyword evidence="5" id="KW-0234">DNA repair</keyword>
<dbReference type="InterPro" id="IPR006197">
    <property type="entry name" value="Peptidase_S24_LexA"/>
</dbReference>
<dbReference type="SUPFAM" id="SSF47413">
    <property type="entry name" value="lambda repressor-like DNA-binding domains"/>
    <property type="match status" value="1"/>
</dbReference>
<dbReference type="Pfam" id="PF01381">
    <property type="entry name" value="HTH_3"/>
    <property type="match status" value="1"/>
</dbReference>
<dbReference type="GO" id="GO:0006281">
    <property type="term" value="P:DNA repair"/>
    <property type="evidence" value="ECO:0007669"/>
    <property type="project" value="UniProtKB-KW"/>
</dbReference>
<protein>
    <recommendedName>
        <fullName evidence="8">HTH cro/C1-type domain-containing protein</fullName>
    </recommendedName>
</protein>
<organism evidence="9 10">
    <name type="scientific">Faecalitalea cylindroides</name>
    <dbReference type="NCBI Taxonomy" id="39483"/>
    <lineage>
        <taxon>Bacteria</taxon>
        <taxon>Bacillati</taxon>
        <taxon>Bacillota</taxon>
        <taxon>Erysipelotrichia</taxon>
        <taxon>Erysipelotrichales</taxon>
        <taxon>Erysipelotrichaceae</taxon>
        <taxon>Faecalitalea</taxon>
    </lineage>
</organism>
<dbReference type="InterPro" id="IPR050077">
    <property type="entry name" value="LexA_repressor"/>
</dbReference>
<keyword evidence="6" id="KW-0742">SOS response</keyword>
<dbReference type="SMART" id="SM00530">
    <property type="entry name" value="HTH_XRE"/>
    <property type="match status" value="1"/>
</dbReference>
<dbReference type="InterPro" id="IPR001387">
    <property type="entry name" value="Cro/C1-type_HTH"/>
</dbReference>
<feature type="domain" description="HTH cro/C1-type" evidence="8">
    <location>
        <begin position="15"/>
        <end position="64"/>
    </location>
</feature>
<evidence type="ECO:0000256" key="7">
    <source>
        <dbReference type="RuleBase" id="RU003991"/>
    </source>
</evidence>
<evidence type="ECO:0000256" key="6">
    <source>
        <dbReference type="ARBA" id="ARBA00023236"/>
    </source>
</evidence>
<dbReference type="SUPFAM" id="SSF51306">
    <property type="entry name" value="LexA/Signal peptidase"/>
    <property type="match status" value="1"/>
</dbReference>
<dbReference type="GO" id="GO:0006355">
    <property type="term" value="P:regulation of DNA-templated transcription"/>
    <property type="evidence" value="ECO:0007669"/>
    <property type="project" value="InterPro"/>
</dbReference>
<keyword evidence="3 7" id="KW-0378">Hydrolase</keyword>
<dbReference type="AlphaFoldDB" id="A0A1Y4M1D4"/>
<dbReference type="PROSITE" id="PS50943">
    <property type="entry name" value="HTH_CROC1"/>
    <property type="match status" value="1"/>
</dbReference>
<evidence type="ECO:0000256" key="1">
    <source>
        <dbReference type="ARBA" id="ARBA00007484"/>
    </source>
</evidence>
<evidence type="ECO:0000256" key="5">
    <source>
        <dbReference type="ARBA" id="ARBA00023204"/>
    </source>
</evidence>
<evidence type="ECO:0000259" key="8">
    <source>
        <dbReference type="PROSITE" id="PS50943"/>
    </source>
</evidence>
<dbReference type="Pfam" id="PF00717">
    <property type="entry name" value="Peptidase_S24"/>
    <property type="match status" value="1"/>
</dbReference>
<dbReference type="InterPro" id="IPR036286">
    <property type="entry name" value="LexA/Signal_pep-like_sf"/>
</dbReference>
<dbReference type="Gene3D" id="2.10.109.10">
    <property type="entry name" value="Umud Fragment, subunit A"/>
    <property type="match status" value="1"/>
</dbReference>
<gene>
    <name evidence="9" type="ORF">B5F14_04380</name>
</gene>
<dbReference type="InterPro" id="IPR015927">
    <property type="entry name" value="Peptidase_S24_S26A/B/C"/>
</dbReference>
<dbReference type="GO" id="GO:0003677">
    <property type="term" value="F:DNA binding"/>
    <property type="evidence" value="ECO:0007669"/>
    <property type="project" value="InterPro"/>
</dbReference>
<dbReference type="InterPro" id="IPR010982">
    <property type="entry name" value="Lambda_DNA-bd_dom_sf"/>
</dbReference>
<dbReference type="GO" id="GO:0016787">
    <property type="term" value="F:hydrolase activity"/>
    <property type="evidence" value="ECO:0007669"/>
    <property type="project" value="UniProtKB-KW"/>
</dbReference>
<dbReference type="GO" id="GO:0009432">
    <property type="term" value="P:SOS response"/>
    <property type="evidence" value="ECO:0007669"/>
    <property type="project" value="UniProtKB-KW"/>
</dbReference>
<comment type="caution">
    <text evidence="9">The sequence shown here is derived from an EMBL/GenBank/DDBJ whole genome shotgun (WGS) entry which is preliminary data.</text>
</comment>
<proteinExistence type="inferred from homology"/>
<dbReference type="PANTHER" id="PTHR33516">
    <property type="entry name" value="LEXA REPRESSOR"/>
    <property type="match status" value="1"/>
</dbReference>
<dbReference type="Proteomes" id="UP000195447">
    <property type="component" value="Unassembled WGS sequence"/>
</dbReference>
<dbReference type="InterPro" id="IPR039418">
    <property type="entry name" value="LexA-like"/>
</dbReference>
<accession>A0A1Y4M1D4</accession>
<dbReference type="CDD" id="cd06529">
    <property type="entry name" value="S24_LexA-like"/>
    <property type="match status" value="1"/>
</dbReference>
<comment type="similarity">
    <text evidence="1 7">Belongs to the peptidase S24 family.</text>
</comment>
<dbReference type="EMBL" id="NFKM01000006">
    <property type="protein sequence ID" value="OUP61151.1"/>
    <property type="molecule type" value="Genomic_DNA"/>
</dbReference>
<evidence type="ECO:0000313" key="9">
    <source>
        <dbReference type="EMBL" id="OUP61151.1"/>
    </source>
</evidence>
<keyword evidence="2" id="KW-0227">DNA damage</keyword>
<sequence length="198" mass="22595">MHMTLRELLVQFEIQNNLSHADVAKEVGVSVSTYYRWINGESTKLKKTTIQKLSTVLDCDVEKVIEETDRIKPILGNVKAGYDLWADQDIEGYLELGQSDAQKGDYFLRVVGDSMEGAHIYDGDLVYVKKCDTVQSGQIAIVMIEEEATIKKVYFKDNLMILEPANSKYESKFFTMKEVEETPVRIIGLVRFIRKDLA</sequence>
<dbReference type="Gene3D" id="1.10.260.40">
    <property type="entry name" value="lambda repressor-like DNA-binding domains"/>
    <property type="match status" value="1"/>
</dbReference>
<dbReference type="CDD" id="cd00093">
    <property type="entry name" value="HTH_XRE"/>
    <property type="match status" value="1"/>
</dbReference>
<keyword evidence="10" id="KW-1185">Reference proteome</keyword>
<name>A0A1Y4M1D4_9FIRM</name>
<dbReference type="PANTHER" id="PTHR33516:SF2">
    <property type="entry name" value="LEXA REPRESSOR-RELATED"/>
    <property type="match status" value="1"/>
</dbReference>
<evidence type="ECO:0000256" key="3">
    <source>
        <dbReference type="ARBA" id="ARBA00022801"/>
    </source>
</evidence>